<comment type="similarity">
    <text evidence="2">Belongs to the RAP1 family.</text>
</comment>
<evidence type="ECO:0000313" key="7">
    <source>
        <dbReference type="Proteomes" id="UP000292702"/>
    </source>
</evidence>
<dbReference type="InterPro" id="IPR039595">
    <property type="entry name" value="TE2IP/Rap1"/>
</dbReference>
<organism evidence="6 7">
    <name type="scientific">Steccherinum ochraceum</name>
    <dbReference type="NCBI Taxonomy" id="92696"/>
    <lineage>
        <taxon>Eukaryota</taxon>
        <taxon>Fungi</taxon>
        <taxon>Dikarya</taxon>
        <taxon>Basidiomycota</taxon>
        <taxon>Agaricomycotina</taxon>
        <taxon>Agaricomycetes</taxon>
        <taxon>Polyporales</taxon>
        <taxon>Steccherinaceae</taxon>
        <taxon>Steccherinum</taxon>
    </lineage>
</organism>
<dbReference type="STRING" id="92696.A0A4R0RZG1"/>
<feature type="domain" description="BRCT" evidence="5">
    <location>
        <begin position="232"/>
        <end position="315"/>
    </location>
</feature>
<evidence type="ECO:0000256" key="1">
    <source>
        <dbReference type="ARBA" id="ARBA00023242"/>
    </source>
</evidence>
<evidence type="ECO:0000256" key="4">
    <source>
        <dbReference type="SAM" id="MobiDB-lite"/>
    </source>
</evidence>
<evidence type="ECO:0000256" key="2">
    <source>
        <dbReference type="RuleBase" id="RU367107"/>
    </source>
</evidence>
<comment type="caution">
    <text evidence="6">The sequence shown here is derived from an EMBL/GenBank/DDBJ whole genome shotgun (WGS) entry which is preliminary data.</text>
</comment>
<feature type="coiled-coil region" evidence="3">
    <location>
        <begin position="480"/>
        <end position="507"/>
    </location>
</feature>
<comment type="subunit">
    <text evidence="2">Homodimer.</text>
</comment>
<accession>A0A4R0RZG1</accession>
<reference evidence="6 7" key="1">
    <citation type="submission" date="2018-11" db="EMBL/GenBank/DDBJ databases">
        <title>Genome assembly of Steccherinum ochraceum LE-BIN_3174, the white-rot fungus of the Steccherinaceae family (The Residual Polyporoid clade, Polyporales, Basidiomycota).</title>
        <authorList>
            <person name="Fedorova T.V."/>
            <person name="Glazunova O.A."/>
            <person name="Landesman E.O."/>
            <person name="Moiseenko K.V."/>
            <person name="Psurtseva N.V."/>
            <person name="Savinova O.S."/>
            <person name="Shakhova N.V."/>
            <person name="Tyazhelova T.V."/>
            <person name="Vasina D.V."/>
        </authorList>
    </citation>
    <scope>NUCLEOTIDE SEQUENCE [LARGE SCALE GENOMIC DNA]</scope>
    <source>
        <strain evidence="6 7">LE-BIN_3174</strain>
    </source>
</reference>
<gene>
    <name evidence="6" type="ORF">EIP91_005742</name>
</gene>
<keyword evidence="3" id="KW-0175">Coiled coil</keyword>
<evidence type="ECO:0000259" key="5">
    <source>
        <dbReference type="PROSITE" id="PS50172"/>
    </source>
</evidence>
<proteinExistence type="inferred from homology"/>
<dbReference type="PROSITE" id="PS50172">
    <property type="entry name" value="BRCT"/>
    <property type="match status" value="1"/>
</dbReference>
<feature type="region of interest" description="Disordered" evidence="4">
    <location>
        <begin position="132"/>
        <end position="155"/>
    </location>
</feature>
<dbReference type="OrthoDB" id="3267102at2759"/>
<feature type="region of interest" description="Disordered" evidence="4">
    <location>
        <begin position="347"/>
        <end position="430"/>
    </location>
</feature>
<dbReference type="GO" id="GO:0042162">
    <property type="term" value="F:telomeric DNA binding"/>
    <property type="evidence" value="ECO:0007669"/>
    <property type="project" value="TreeGrafter"/>
</dbReference>
<dbReference type="EMBL" id="RWJN01000031">
    <property type="protein sequence ID" value="TCD69918.1"/>
    <property type="molecule type" value="Genomic_DNA"/>
</dbReference>
<protein>
    <recommendedName>
        <fullName evidence="2">DNA-binding protein RAP1</fullName>
    </recommendedName>
</protein>
<dbReference type="AlphaFoldDB" id="A0A4R0RZG1"/>
<dbReference type="Gene3D" id="3.40.50.10190">
    <property type="entry name" value="BRCT domain"/>
    <property type="match status" value="1"/>
</dbReference>
<keyword evidence="2" id="KW-0158">Chromosome</keyword>
<evidence type="ECO:0000256" key="3">
    <source>
        <dbReference type="SAM" id="Coils"/>
    </source>
</evidence>
<sequence>MSDAPRRPSPSLPSPPPEFFCTSNGEPLQIWIQHGTCGSELPRLLKKGGAIMRFKPEEAHICLILNNSHDGDERNNQAEELGMRNDLIRQWDNPPHRVVLDIEWARTALKQRKVSLEADNWAGHHLALHQASTHNRPLPTPRHTPNDASPVANPAPPVLPPAVQAAQSPAVTPAQTPSLAPQIPAQVSSQPAPMNADMQQQLAIYLYLSQMQTLDASQMAAMTHMMNGNDGKPLRLFLAMNLQDRKRYVDDIKKHGGRIATEIPEADYAILYPFDKSYGKFLEQCEEHTTPALSKAFVDECIEKSALLDFEDFYVAESVVIEPPKRHRGRPSKTIIMSLDVAAKREAAKQERLSPVNLPPPRTKLKLKAQPPTSTLKKVSPVKTEASKPSPHSRRASGAQPAGTRGVIALSRLDRRPTSRSPSPAPPVDAVRYSEGRNLYTEAEIQYMLKYMSKLFNRDHEAGIAALSQKLHDKMPQHSAASWNARLKKYELEIEQIRKRCSIKHRKAQNAAFDDIVNWFVSGKADGILEDNDVWPVLAAEYMNHREWEKYWKDNGQKINREVAKRRQEDVVDD</sequence>
<dbReference type="InterPro" id="IPR001357">
    <property type="entry name" value="BRCT_dom"/>
</dbReference>
<dbReference type="Gene3D" id="1.10.10.60">
    <property type="entry name" value="Homeodomain-like"/>
    <property type="match status" value="1"/>
</dbReference>
<dbReference type="PANTHER" id="PTHR16466:SF6">
    <property type="entry name" value="TELOMERIC REPEAT-BINDING FACTOR 2-INTERACTING PROTEIN 1"/>
    <property type="match status" value="1"/>
</dbReference>
<dbReference type="Pfam" id="PF16589">
    <property type="entry name" value="BRCT_2"/>
    <property type="match status" value="1"/>
</dbReference>
<dbReference type="InterPro" id="IPR036420">
    <property type="entry name" value="BRCT_dom_sf"/>
</dbReference>
<evidence type="ECO:0000313" key="6">
    <source>
        <dbReference type="EMBL" id="TCD69918.1"/>
    </source>
</evidence>
<dbReference type="PANTHER" id="PTHR16466">
    <property type="entry name" value="TELOMERE REPEAT-BINDING FACTOR 2-INTERACTING PROTEIN 1"/>
    <property type="match status" value="1"/>
</dbReference>
<dbReference type="GO" id="GO:0070187">
    <property type="term" value="C:shelterin complex"/>
    <property type="evidence" value="ECO:0007669"/>
    <property type="project" value="TreeGrafter"/>
</dbReference>
<comment type="subcellular location">
    <subcellularLocation>
        <location evidence="2">Nucleus</location>
    </subcellularLocation>
    <subcellularLocation>
        <location evidence="2">Chromosome</location>
        <location evidence="2">Telomere</location>
    </subcellularLocation>
</comment>
<dbReference type="GO" id="GO:0031848">
    <property type="term" value="P:protection from non-homologous end joining at telomere"/>
    <property type="evidence" value="ECO:0007669"/>
    <property type="project" value="TreeGrafter"/>
</dbReference>
<comment type="function">
    <text evidence="2">Involved in the regulation of telomere length, clustering and has a specific role in telomere position effect (TPE).</text>
</comment>
<keyword evidence="2" id="KW-0779">Telomere</keyword>
<dbReference type="Proteomes" id="UP000292702">
    <property type="component" value="Unassembled WGS sequence"/>
</dbReference>
<dbReference type="GO" id="GO:0010833">
    <property type="term" value="P:telomere maintenance via telomere lengthening"/>
    <property type="evidence" value="ECO:0007669"/>
    <property type="project" value="UniProtKB-UniRule"/>
</dbReference>
<keyword evidence="7" id="KW-1185">Reference proteome</keyword>
<keyword evidence="1 2" id="KW-0539">Nucleus</keyword>
<name>A0A4R0RZG1_9APHY</name>